<dbReference type="PANTHER" id="PTHR13774:SF32">
    <property type="entry name" value="ANTISENSE-ENHANCING SEQUENCE 1"/>
    <property type="match status" value="1"/>
</dbReference>
<sequence length="279" mass="29901">MAQTRRFYQVDVFSTDPTLGNGLAVVRDAEGLTTEQMQRFAAWTNLAETTFILPPEDDVADYKLRIFTPGREMKFAGHPTLGSCAAWLASGGAARCAGVVVQDCAIGHVEIDQTGAVPGFVAPPTSAAPMPQADRDRYARALELDPDLITNAVVLDNGPVWNLLELTSAEAALAVDATRVTWPEFQGLSLLGAYPDGHDFAYESRNIAPSSGMLEDPITGSLNAAIARWLQAEGRLTRDLTISQGTNMGRTGRVHVRVEGDRVLVGGHSNILIAGTVRL</sequence>
<dbReference type="Proteomes" id="UP000037178">
    <property type="component" value="Unassembled WGS sequence"/>
</dbReference>
<dbReference type="PANTHER" id="PTHR13774">
    <property type="entry name" value="PHENAZINE BIOSYNTHESIS PROTEIN"/>
    <property type="match status" value="1"/>
</dbReference>
<proteinExistence type="inferred from homology"/>
<name>A0A0J9EAN3_9RHOB</name>
<reference evidence="3 4" key="1">
    <citation type="submission" date="2015-06" db="EMBL/GenBank/DDBJ databases">
        <title>Draft genome sequence of an Alphaproteobacteria species associated to the Mediterranean sponge Oscarella lobularis.</title>
        <authorList>
            <person name="Jourda C."/>
            <person name="Santini S."/>
            <person name="Claverie J.-M."/>
        </authorList>
    </citation>
    <scope>NUCLEOTIDE SEQUENCE [LARGE SCALE GENOMIC DNA]</scope>
    <source>
        <strain evidence="3">IGS</strain>
    </source>
</reference>
<dbReference type="SUPFAM" id="SSF54506">
    <property type="entry name" value="Diaminopimelate epimerase-like"/>
    <property type="match status" value="1"/>
</dbReference>
<dbReference type="STRING" id="1675527.AIOL_004831"/>
<evidence type="ECO:0000256" key="2">
    <source>
        <dbReference type="PIRSR" id="PIRSR016184-1"/>
    </source>
</evidence>
<comment type="caution">
    <text evidence="3">The sequence shown here is derived from an EMBL/GenBank/DDBJ whole genome shotgun (WGS) entry which is preliminary data.</text>
</comment>
<dbReference type="AlphaFoldDB" id="A0A0J9EAN3"/>
<dbReference type="OrthoDB" id="9788221at2"/>
<dbReference type="EMBL" id="LFTY01000002">
    <property type="protein sequence ID" value="KMW59847.1"/>
    <property type="molecule type" value="Genomic_DNA"/>
</dbReference>
<comment type="similarity">
    <text evidence="1">Belongs to the PhzF family.</text>
</comment>
<organism evidence="3 4">
    <name type="scientific">Candidatus Rhodobacter oscarellae</name>
    <dbReference type="NCBI Taxonomy" id="1675527"/>
    <lineage>
        <taxon>Bacteria</taxon>
        <taxon>Pseudomonadati</taxon>
        <taxon>Pseudomonadota</taxon>
        <taxon>Alphaproteobacteria</taxon>
        <taxon>Rhodobacterales</taxon>
        <taxon>Rhodobacter group</taxon>
        <taxon>Rhodobacter</taxon>
    </lineage>
</organism>
<keyword evidence="4" id="KW-1185">Reference proteome</keyword>
<dbReference type="NCBIfam" id="TIGR00654">
    <property type="entry name" value="PhzF_family"/>
    <property type="match status" value="1"/>
</dbReference>
<feature type="active site" evidence="2">
    <location>
        <position position="48"/>
    </location>
</feature>
<evidence type="ECO:0000313" key="4">
    <source>
        <dbReference type="Proteomes" id="UP000037178"/>
    </source>
</evidence>
<dbReference type="PIRSF" id="PIRSF016184">
    <property type="entry name" value="PhzC_PhzF"/>
    <property type="match status" value="1"/>
</dbReference>
<accession>A0A0J9EAN3</accession>
<dbReference type="InterPro" id="IPR003719">
    <property type="entry name" value="Phenazine_PhzF-like"/>
</dbReference>
<dbReference type="Gene3D" id="3.10.310.10">
    <property type="entry name" value="Diaminopimelate Epimerase, Chain A, domain 1"/>
    <property type="match status" value="2"/>
</dbReference>
<dbReference type="RefSeq" id="WP_049645263.1">
    <property type="nucleotide sequence ID" value="NZ_LFTY01000002.1"/>
</dbReference>
<dbReference type="Pfam" id="PF02567">
    <property type="entry name" value="PhzC-PhzF"/>
    <property type="match status" value="1"/>
</dbReference>
<dbReference type="PATRIC" id="fig|1675527.3.peg.5067"/>
<gene>
    <name evidence="3" type="ORF">AIOL_004831</name>
</gene>
<evidence type="ECO:0000313" key="3">
    <source>
        <dbReference type="EMBL" id="KMW59847.1"/>
    </source>
</evidence>
<dbReference type="GO" id="GO:0005737">
    <property type="term" value="C:cytoplasm"/>
    <property type="evidence" value="ECO:0007669"/>
    <property type="project" value="TreeGrafter"/>
</dbReference>
<evidence type="ECO:0000256" key="1">
    <source>
        <dbReference type="ARBA" id="ARBA00008270"/>
    </source>
</evidence>
<dbReference type="GO" id="GO:0016853">
    <property type="term" value="F:isomerase activity"/>
    <property type="evidence" value="ECO:0007669"/>
    <property type="project" value="TreeGrafter"/>
</dbReference>
<protein>
    <submittedName>
        <fullName evidence="3">Phenazine biosynthesis protein PhzF like</fullName>
    </submittedName>
</protein>